<organism evidence="2 3">
    <name type="scientific">Leptospira licerasiae str. MMD4847</name>
    <dbReference type="NCBI Taxonomy" id="1049971"/>
    <lineage>
        <taxon>Bacteria</taxon>
        <taxon>Pseudomonadati</taxon>
        <taxon>Spirochaetota</taxon>
        <taxon>Spirochaetia</taxon>
        <taxon>Leptospirales</taxon>
        <taxon>Leptospiraceae</taxon>
        <taxon>Leptospira</taxon>
    </lineage>
</organism>
<evidence type="ECO:0000256" key="1">
    <source>
        <dbReference type="SAM" id="MobiDB-lite"/>
    </source>
</evidence>
<keyword evidence="3" id="KW-1185">Reference proteome</keyword>
<dbReference type="Proteomes" id="UP000018720">
    <property type="component" value="Unassembled WGS sequence"/>
</dbReference>
<accession>A0ABN0HEJ0</accession>
<dbReference type="EMBL" id="AHOM02000001">
    <property type="protein sequence ID" value="EJZ44072.1"/>
    <property type="molecule type" value="Genomic_DNA"/>
</dbReference>
<name>A0ABN0HEJ0_9LEPT</name>
<feature type="region of interest" description="Disordered" evidence="1">
    <location>
        <begin position="1"/>
        <end position="36"/>
    </location>
</feature>
<reference evidence="2 3" key="1">
    <citation type="submission" date="2012-08" db="EMBL/GenBank/DDBJ databases">
        <authorList>
            <person name="Harkins D.M."/>
            <person name="Durkin A.S."/>
            <person name="Selengut J.D."/>
            <person name="Sanka R."/>
            <person name="DePew J."/>
            <person name="Purushe J."/>
            <person name="Matthias M.A."/>
            <person name="Vinetz J.M."/>
            <person name="Sutton G.G."/>
            <person name="Nelson W.C."/>
            <person name="Fouts D.E."/>
        </authorList>
    </citation>
    <scope>NUCLEOTIDE SEQUENCE [LARGE SCALE GENOMIC DNA]</scope>
    <source>
        <strain evidence="2 3">MMD4847</strain>
    </source>
</reference>
<evidence type="ECO:0000313" key="3">
    <source>
        <dbReference type="Proteomes" id="UP000018720"/>
    </source>
</evidence>
<proteinExistence type="predicted"/>
<gene>
    <name evidence="2" type="ORF">LEP1GSC178_2052</name>
</gene>
<protein>
    <submittedName>
        <fullName evidence="2">Uncharacterized protein</fullName>
    </submittedName>
</protein>
<evidence type="ECO:0000313" key="2">
    <source>
        <dbReference type="EMBL" id="EJZ44072.1"/>
    </source>
</evidence>
<sequence length="59" mass="6661">MNAVSGKIPLRQKQKTGNLAHPSPKSPTLTDGHSPRGYINKRLEWKPMLVSFFFIRILG</sequence>
<comment type="caution">
    <text evidence="2">The sequence shown here is derived from an EMBL/GenBank/DDBJ whole genome shotgun (WGS) entry which is preliminary data.</text>
</comment>